<organism evidence="1 2">
    <name type="scientific">Photobacterium andalusiense</name>
    <dbReference type="NCBI Taxonomy" id="2204296"/>
    <lineage>
        <taxon>Bacteria</taxon>
        <taxon>Pseudomonadati</taxon>
        <taxon>Pseudomonadota</taxon>
        <taxon>Gammaproteobacteria</taxon>
        <taxon>Vibrionales</taxon>
        <taxon>Vibrionaceae</taxon>
        <taxon>Photobacterium</taxon>
    </lineage>
</organism>
<dbReference type="RefSeq" id="WP_087853256.1">
    <property type="nucleotide sequence ID" value="NZ_FYAJ01000002.1"/>
</dbReference>
<accession>A0A1Y6MI53</accession>
<gene>
    <name evidence="1" type="primary">csy2_1</name>
    <name evidence="1" type="ORF">PAND9192_01538</name>
</gene>
<dbReference type="InterPro" id="IPR013398">
    <property type="entry name" value="CRISPR-assoc_prot_Csy2"/>
</dbReference>
<dbReference type="Proteomes" id="UP000195719">
    <property type="component" value="Unassembled WGS sequence"/>
</dbReference>
<name>A0A1Y6MI53_9GAMM</name>
<reference evidence="2" key="1">
    <citation type="submission" date="2017-06" db="EMBL/GenBank/DDBJ databases">
        <authorList>
            <person name="Rodrigo-Torres L."/>
            <person name="Arahal R.D."/>
            <person name="Lucena T."/>
        </authorList>
    </citation>
    <scope>NUCLEOTIDE SEQUENCE [LARGE SCALE GENOMIC DNA]</scope>
    <source>
        <strain evidence="2">CECT 9192</strain>
    </source>
</reference>
<dbReference type="Pfam" id="PF09614">
    <property type="entry name" value="Cas_Csy2"/>
    <property type="match status" value="1"/>
</dbReference>
<dbReference type="EMBL" id="FYAJ01000002">
    <property type="protein sequence ID" value="SMY34861.1"/>
    <property type="molecule type" value="Genomic_DNA"/>
</dbReference>
<dbReference type="CDD" id="cd09736">
    <property type="entry name" value="Csy2_I-F"/>
    <property type="match status" value="1"/>
</dbReference>
<keyword evidence="2" id="KW-1185">Reference proteome</keyword>
<dbReference type="NCBIfam" id="TIGR02565">
    <property type="entry name" value="cas_Csy2"/>
    <property type="match status" value="1"/>
</dbReference>
<evidence type="ECO:0000313" key="1">
    <source>
        <dbReference type="EMBL" id="SMY34861.1"/>
    </source>
</evidence>
<dbReference type="AlphaFoldDB" id="A0A1Y6MI53"/>
<sequence length="317" mass="35767">MSLFLIKNMHIEGANAIAGFTYGFPAITQFLGFVHALSRKIEPQHGISFDGCAVMCHQHQVHAYRGSDWDDYGFSLTRNPLAKDGKTAPIVEEGKMNLCVSLLIECKGFSGGNSDQEQLISNAIKTQALSQRCAGGRITNIEACQFKPMPNEAGDCRRLLRPLLPGFILCDRSDYLQQHAENKKDSQNMVMSWLDFSALRYRYETLTECNSQDVGQGQWLRVNKPQSGYLVPLMIGYKQISDVFAAGEVTNVRDNTTPFAFTEAVYSVGEWIGSPSRIESINQILWRYQYSSPYYLCRAQQSIHSIESNEEDFDFSY</sequence>
<protein>
    <submittedName>
        <fullName evidence="1">CRISPR-associated protein Csy2</fullName>
    </submittedName>
</protein>
<proteinExistence type="predicted"/>
<evidence type="ECO:0000313" key="2">
    <source>
        <dbReference type="Proteomes" id="UP000195719"/>
    </source>
</evidence>